<dbReference type="PANTHER" id="PTHR36571:SF1">
    <property type="entry name" value="PROTEIN YGIW"/>
    <property type="match status" value="1"/>
</dbReference>
<protein>
    <submittedName>
        <fullName evidence="3">Uncharacterized protein</fullName>
    </submittedName>
</protein>
<reference evidence="3" key="1">
    <citation type="submission" date="2016-04" db="EMBL/GenBank/DDBJ databases">
        <authorList>
            <person name="Evans L.H."/>
            <person name="Alamgir A."/>
            <person name="Owens N."/>
            <person name="Weber N.D."/>
            <person name="Virtaneva K."/>
            <person name="Barbian K."/>
            <person name="Babar A."/>
            <person name="Rosenke K."/>
        </authorList>
    </citation>
    <scope>NUCLEOTIDE SEQUENCE</scope>
    <source>
        <strain evidence="3">86</strain>
    </source>
</reference>
<keyword evidence="1 2" id="KW-0732">Signal</keyword>
<organism evidence="3">
    <name type="scientific">uncultured delta proteobacterium</name>
    <dbReference type="NCBI Taxonomy" id="34034"/>
    <lineage>
        <taxon>Bacteria</taxon>
        <taxon>Deltaproteobacteria</taxon>
        <taxon>environmental samples</taxon>
    </lineage>
</organism>
<feature type="signal peptide" evidence="2">
    <location>
        <begin position="1"/>
        <end position="35"/>
    </location>
</feature>
<dbReference type="Pfam" id="PF04076">
    <property type="entry name" value="BOF"/>
    <property type="match status" value="1"/>
</dbReference>
<gene>
    <name evidence="3" type="primary">ygiW</name>
    <name evidence="3" type="ORF">KL86DPRO_10167</name>
</gene>
<feature type="chain" id="PRO_5012148816" evidence="2">
    <location>
        <begin position="36"/>
        <end position="132"/>
    </location>
</feature>
<dbReference type="InterPro" id="IPR036700">
    <property type="entry name" value="BOBF_sf"/>
</dbReference>
<name>A0A212IVR3_9DELT</name>
<dbReference type="InterPro" id="IPR005220">
    <property type="entry name" value="CarO-like"/>
</dbReference>
<evidence type="ECO:0000256" key="2">
    <source>
        <dbReference type="SAM" id="SignalP"/>
    </source>
</evidence>
<evidence type="ECO:0000256" key="1">
    <source>
        <dbReference type="ARBA" id="ARBA00022729"/>
    </source>
</evidence>
<proteinExistence type="predicted"/>
<dbReference type="AlphaFoldDB" id="A0A212IVR3"/>
<evidence type="ECO:0000313" key="3">
    <source>
        <dbReference type="EMBL" id="SBV91287.1"/>
    </source>
</evidence>
<dbReference type="NCBIfam" id="NF033674">
    <property type="entry name" value="stress_OB_fold"/>
    <property type="match status" value="1"/>
</dbReference>
<dbReference type="Gene3D" id="2.40.50.200">
    <property type="entry name" value="Bacterial OB-fold"/>
    <property type="match status" value="1"/>
</dbReference>
<accession>A0A212IVR3</accession>
<dbReference type="SUPFAM" id="SSF101756">
    <property type="entry name" value="Hypothetical protein YgiW"/>
    <property type="match status" value="1"/>
</dbReference>
<dbReference type="PANTHER" id="PTHR36571">
    <property type="entry name" value="PROTEIN YGIW"/>
    <property type="match status" value="1"/>
</dbReference>
<sequence>MQSESIFIKTAALQKKSAITALVLAGALTLLPAGAFSASTGGFKGPAADLATAKQASQMRDDAKVTLKGNIVKSLGDETYTFQDASGTIEVEIDDDVWRGQTIVPGDVVVISGEVDKDWTHTSVDVSSITKQ</sequence>
<dbReference type="EMBL" id="FLUQ01000001">
    <property type="protein sequence ID" value="SBV91287.1"/>
    <property type="molecule type" value="Genomic_DNA"/>
</dbReference>